<dbReference type="SUPFAM" id="SSF52518">
    <property type="entry name" value="Thiamin diphosphate-binding fold (THDP-binding)"/>
    <property type="match status" value="1"/>
</dbReference>
<evidence type="ECO:0000313" key="3">
    <source>
        <dbReference type="Proteomes" id="UP000809243"/>
    </source>
</evidence>
<dbReference type="GO" id="GO:0044272">
    <property type="term" value="P:sulfur compound biosynthetic process"/>
    <property type="evidence" value="ECO:0007669"/>
    <property type="project" value="UniProtKB-ARBA"/>
</dbReference>
<protein>
    <submittedName>
        <fullName evidence="2">Uncharacterized protein</fullName>
    </submittedName>
</protein>
<organism evidence="2 3">
    <name type="scientific">Candidatus Iainarchaeum sp</name>
    <dbReference type="NCBI Taxonomy" id="3101447"/>
    <lineage>
        <taxon>Archaea</taxon>
        <taxon>Candidatus Iainarchaeota</taxon>
        <taxon>Candidatus Iainarchaeia</taxon>
        <taxon>Candidatus Iainarchaeales</taxon>
        <taxon>Candidatus Iainarchaeaceae</taxon>
        <taxon>Candidatus Iainarchaeum</taxon>
    </lineage>
</organism>
<comment type="caution">
    <text evidence="2">The sequence shown here is derived from an EMBL/GenBank/DDBJ whole genome shotgun (WGS) entry which is preliminary data.</text>
</comment>
<gene>
    <name evidence="2" type="ORF">JW744_01125</name>
</gene>
<dbReference type="Gene3D" id="3.40.50.970">
    <property type="match status" value="1"/>
</dbReference>
<dbReference type="Proteomes" id="UP000809243">
    <property type="component" value="Unassembled WGS sequence"/>
</dbReference>
<evidence type="ECO:0000256" key="1">
    <source>
        <dbReference type="ARBA" id="ARBA00023002"/>
    </source>
</evidence>
<reference evidence="2" key="1">
    <citation type="submission" date="2021-01" db="EMBL/GenBank/DDBJ databases">
        <title>Active Sulfur Cycling in an Early Earth Analoge.</title>
        <authorList>
            <person name="Hahn C.R."/>
            <person name="Youssef N.H."/>
            <person name="Elshahed M."/>
        </authorList>
    </citation>
    <scope>NUCLEOTIDE SEQUENCE</scope>
    <source>
        <strain evidence="2">Zod_Metabat.1151</strain>
    </source>
</reference>
<dbReference type="GO" id="GO:0006082">
    <property type="term" value="P:organic acid metabolic process"/>
    <property type="evidence" value="ECO:0007669"/>
    <property type="project" value="UniProtKB-ARBA"/>
</dbReference>
<dbReference type="AlphaFoldDB" id="A0A938YWE2"/>
<sequence>VFPLYEIENGVLGFTQKVEKASAKPVKEYLETQGRFKHLSEQEVQKIQEYVDARYDFLIGIEGKKAFDVLY</sequence>
<keyword evidence="1" id="KW-0560">Oxidoreductase</keyword>
<dbReference type="PANTHER" id="PTHR42897">
    <property type="entry name" value="PYRUVATE SYNTHASE SUBUNIT PORB"/>
    <property type="match status" value="1"/>
</dbReference>
<accession>A0A938YWE2</accession>
<dbReference type="GO" id="GO:0016491">
    <property type="term" value="F:oxidoreductase activity"/>
    <property type="evidence" value="ECO:0007669"/>
    <property type="project" value="UniProtKB-KW"/>
</dbReference>
<dbReference type="PANTHER" id="PTHR42897:SF2">
    <property type="entry name" value="PYRUVATE SYNTHASE SUBUNIT PORB"/>
    <property type="match status" value="1"/>
</dbReference>
<proteinExistence type="predicted"/>
<feature type="non-terminal residue" evidence="2">
    <location>
        <position position="1"/>
    </location>
</feature>
<dbReference type="EMBL" id="JAFGDB010000019">
    <property type="protein sequence ID" value="MBN2067050.1"/>
    <property type="molecule type" value="Genomic_DNA"/>
</dbReference>
<evidence type="ECO:0000313" key="2">
    <source>
        <dbReference type="EMBL" id="MBN2067050.1"/>
    </source>
</evidence>
<dbReference type="InterPro" id="IPR029061">
    <property type="entry name" value="THDP-binding"/>
</dbReference>
<name>A0A938YWE2_9ARCH</name>
<dbReference type="InterPro" id="IPR051479">
    <property type="entry name" value="PorB-like"/>
</dbReference>